<evidence type="ECO:0000313" key="3">
    <source>
        <dbReference type="Proteomes" id="UP000735302"/>
    </source>
</evidence>
<sequence>MIRKFAGGLPMSAHVPEPVDQFKGSTALLTSVCPGKGPWLFTLPICEGSYLRAETDVCASRLSVRPGHRCWGSNPRQRSYFRSQGGFAIHRATSTPKEEEEEEERKRKR</sequence>
<proteinExistence type="predicted"/>
<organism evidence="2 3">
    <name type="scientific">Plakobranchus ocellatus</name>
    <dbReference type="NCBI Taxonomy" id="259542"/>
    <lineage>
        <taxon>Eukaryota</taxon>
        <taxon>Metazoa</taxon>
        <taxon>Spiralia</taxon>
        <taxon>Lophotrochozoa</taxon>
        <taxon>Mollusca</taxon>
        <taxon>Gastropoda</taxon>
        <taxon>Heterobranchia</taxon>
        <taxon>Euthyneura</taxon>
        <taxon>Panpulmonata</taxon>
        <taxon>Sacoglossa</taxon>
        <taxon>Placobranchoidea</taxon>
        <taxon>Plakobranchidae</taxon>
        <taxon>Plakobranchus</taxon>
    </lineage>
</organism>
<name>A0AAV3ZKL5_9GAST</name>
<dbReference type="Proteomes" id="UP000735302">
    <property type="component" value="Unassembled WGS sequence"/>
</dbReference>
<reference evidence="2 3" key="1">
    <citation type="journal article" date="2021" name="Elife">
        <title>Chloroplast acquisition without the gene transfer in kleptoplastic sea slugs, Plakobranchus ocellatus.</title>
        <authorList>
            <person name="Maeda T."/>
            <person name="Takahashi S."/>
            <person name="Yoshida T."/>
            <person name="Shimamura S."/>
            <person name="Takaki Y."/>
            <person name="Nagai Y."/>
            <person name="Toyoda A."/>
            <person name="Suzuki Y."/>
            <person name="Arimoto A."/>
            <person name="Ishii H."/>
            <person name="Satoh N."/>
            <person name="Nishiyama T."/>
            <person name="Hasebe M."/>
            <person name="Maruyama T."/>
            <person name="Minagawa J."/>
            <person name="Obokata J."/>
            <person name="Shigenobu S."/>
        </authorList>
    </citation>
    <scope>NUCLEOTIDE SEQUENCE [LARGE SCALE GENOMIC DNA]</scope>
</reference>
<evidence type="ECO:0000313" key="2">
    <source>
        <dbReference type="EMBL" id="GFN95111.1"/>
    </source>
</evidence>
<keyword evidence="3" id="KW-1185">Reference proteome</keyword>
<dbReference type="EMBL" id="BLXT01002484">
    <property type="protein sequence ID" value="GFN95111.1"/>
    <property type="molecule type" value="Genomic_DNA"/>
</dbReference>
<gene>
    <name evidence="2" type="ORF">PoB_002161700</name>
</gene>
<dbReference type="AlphaFoldDB" id="A0AAV3ZKL5"/>
<accession>A0AAV3ZKL5</accession>
<evidence type="ECO:0000256" key="1">
    <source>
        <dbReference type="SAM" id="MobiDB-lite"/>
    </source>
</evidence>
<comment type="caution">
    <text evidence="2">The sequence shown here is derived from an EMBL/GenBank/DDBJ whole genome shotgun (WGS) entry which is preliminary data.</text>
</comment>
<feature type="region of interest" description="Disordered" evidence="1">
    <location>
        <begin position="82"/>
        <end position="109"/>
    </location>
</feature>
<protein>
    <submittedName>
        <fullName evidence="2">Uncharacterized protein</fullName>
    </submittedName>
</protein>